<dbReference type="Gene3D" id="1.10.10.60">
    <property type="entry name" value="Homeodomain-like"/>
    <property type="match status" value="1"/>
</dbReference>
<feature type="region of interest" description="Disordered" evidence="5">
    <location>
        <begin position="1"/>
        <end position="21"/>
    </location>
</feature>
<dbReference type="InterPro" id="IPR050109">
    <property type="entry name" value="HTH-type_TetR-like_transc_reg"/>
</dbReference>
<name>A0A4U0SMB3_9ACTN</name>
<evidence type="ECO:0000256" key="2">
    <source>
        <dbReference type="ARBA" id="ARBA00023125"/>
    </source>
</evidence>
<evidence type="ECO:0000313" key="8">
    <source>
        <dbReference type="Proteomes" id="UP000305778"/>
    </source>
</evidence>
<dbReference type="OrthoDB" id="9796019at2"/>
<keyword evidence="1" id="KW-0805">Transcription regulation</keyword>
<dbReference type="InterPro" id="IPR009057">
    <property type="entry name" value="Homeodomain-like_sf"/>
</dbReference>
<dbReference type="PANTHER" id="PTHR30055:SF148">
    <property type="entry name" value="TETR-FAMILY TRANSCRIPTIONAL REGULATOR"/>
    <property type="match status" value="1"/>
</dbReference>
<feature type="domain" description="HTH tetR-type" evidence="6">
    <location>
        <begin position="19"/>
        <end position="80"/>
    </location>
</feature>
<dbReference type="Proteomes" id="UP000305778">
    <property type="component" value="Unassembled WGS sequence"/>
</dbReference>
<keyword evidence="8" id="KW-1185">Reference proteome</keyword>
<dbReference type="EMBL" id="SUMC01000016">
    <property type="protein sequence ID" value="TKA10208.1"/>
    <property type="molecule type" value="Genomic_DNA"/>
</dbReference>
<dbReference type="GO" id="GO:0000976">
    <property type="term" value="F:transcription cis-regulatory region binding"/>
    <property type="evidence" value="ECO:0007669"/>
    <property type="project" value="TreeGrafter"/>
</dbReference>
<dbReference type="SUPFAM" id="SSF48498">
    <property type="entry name" value="Tetracyclin repressor-like, C-terminal domain"/>
    <property type="match status" value="1"/>
</dbReference>
<keyword evidence="3" id="KW-0804">Transcription</keyword>
<evidence type="ECO:0000256" key="4">
    <source>
        <dbReference type="PROSITE-ProRule" id="PRU00335"/>
    </source>
</evidence>
<protein>
    <submittedName>
        <fullName evidence="7">TetR/AcrR family transcriptional regulator</fullName>
    </submittedName>
</protein>
<dbReference type="InterPro" id="IPR001647">
    <property type="entry name" value="HTH_TetR"/>
</dbReference>
<proteinExistence type="predicted"/>
<dbReference type="SUPFAM" id="SSF46689">
    <property type="entry name" value="Homeodomain-like"/>
    <property type="match status" value="1"/>
</dbReference>
<dbReference type="InterPro" id="IPR011075">
    <property type="entry name" value="TetR_C"/>
</dbReference>
<keyword evidence="2 4" id="KW-0238">DNA-binding</keyword>
<dbReference type="PANTHER" id="PTHR30055">
    <property type="entry name" value="HTH-TYPE TRANSCRIPTIONAL REGULATOR RUTR"/>
    <property type="match status" value="1"/>
</dbReference>
<evidence type="ECO:0000313" key="7">
    <source>
        <dbReference type="EMBL" id="TKA10208.1"/>
    </source>
</evidence>
<dbReference type="GO" id="GO:0003700">
    <property type="term" value="F:DNA-binding transcription factor activity"/>
    <property type="evidence" value="ECO:0007669"/>
    <property type="project" value="TreeGrafter"/>
</dbReference>
<evidence type="ECO:0000256" key="5">
    <source>
        <dbReference type="SAM" id="MobiDB-lite"/>
    </source>
</evidence>
<comment type="caution">
    <text evidence="7">The sequence shown here is derived from an EMBL/GenBank/DDBJ whole genome shotgun (WGS) entry which is preliminary data.</text>
</comment>
<evidence type="ECO:0000259" key="6">
    <source>
        <dbReference type="PROSITE" id="PS50977"/>
    </source>
</evidence>
<dbReference type="Gene3D" id="1.10.357.10">
    <property type="entry name" value="Tetracycline Repressor, domain 2"/>
    <property type="match status" value="1"/>
</dbReference>
<dbReference type="AlphaFoldDB" id="A0A4U0SMB3"/>
<evidence type="ECO:0000256" key="1">
    <source>
        <dbReference type="ARBA" id="ARBA00023015"/>
    </source>
</evidence>
<dbReference type="PROSITE" id="PS50977">
    <property type="entry name" value="HTH_TETR_2"/>
    <property type="match status" value="1"/>
</dbReference>
<organism evidence="7 8">
    <name type="scientific">Actinacidiphila oryziradicis</name>
    <dbReference type="NCBI Taxonomy" id="2571141"/>
    <lineage>
        <taxon>Bacteria</taxon>
        <taxon>Bacillati</taxon>
        <taxon>Actinomycetota</taxon>
        <taxon>Actinomycetes</taxon>
        <taxon>Kitasatosporales</taxon>
        <taxon>Streptomycetaceae</taxon>
        <taxon>Actinacidiphila</taxon>
    </lineage>
</organism>
<accession>A0A4U0SMB3</accession>
<sequence>MSPGSGPHTAERRGRPRDSGTDSAIIETVLRLMEEGATIGALSIERIARETGVGKATVYRRWSGKDALLVDVMKSLEETAPPLKGESVRNDLVSCLEFARRRGLAKRSSAVLRNVLGQIHSNPGLWGQYQETVIATRREAMHEVLRRGVHTGEIRPGVDLDLLSDLFTGPLLARAVLRPDGSLEEGLQEGLSEQIVDTVLAGVAPPPVAGG</sequence>
<feature type="DNA-binding region" description="H-T-H motif" evidence="4">
    <location>
        <begin position="43"/>
        <end position="62"/>
    </location>
</feature>
<feature type="compositionally biased region" description="Basic and acidic residues" evidence="5">
    <location>
        <begin position="9"/>
        <end position="20"/>
    </location>
</feature>
<gene>
    <name evidence="7" type="ORF">FCI23_18585</name>
</gene>
<dbReference type="Pfam" id="PF00440">
    <property type="entry name" value="TetR_N"/>
    <property type="match status" value="1"/>
</dbReference>
<reference evidence="7 8" key="1">
    <citation type="submission" date="2019-04" db="EMBL/GenBank/DDBJ databases">
        <title>Streptomyces oryziradicis sp. nov., a novel actinomycete isolated from rhizosphere soil of rice (Oryza sativa L.).</title>
        <authorList>
            <person name="Li C."/>
        </authorList>
    </citation>
    <scope>NUCLEOTIDE SEQUENCE [LARGE SCALE GENOMIC DNA]</scope>
    <source>
        <strain evidence="7 8">NEAU-C40</strain>
    </source>
</reference>
<dbReference type="RefSeq" id="WP_136725024.1">
    <property type="nucleotide sequence ID" value="NZ_SUMC01000016.1"/>
</dbReference>
<dbReference type="InterPro" id="IPR036271">
    <property type="entry name" value="Tet_transcr_reg_TetR-rel_C_sf"/>
</dbReference>
<evidence type="ECO:0000256" key="3">
    <source>
        <dbReference type="ARBA" id="ARBA00023163"/>
    </source>
</evidence>
<dbReference type="Pfam" id="PF16859">
    <property type="entry name" value="TetR_C_11"/>
    <property type="match status" value="1"/>
</dbReference>